<reference evidence="1 2" key="1">
    <citation type="submission" date="2011-09" db="EMBL/GenBank/DDBJ databases">
        <title>The permanent draft genome of Caldithrix abyssi DSM 13497.</title>
        <authorList>
            <consortium name="US DOE Joint Genome Institute (JGI-PGF)"/>
            <person name="Lucas S."/>
            <person name="Han J."/>
            <person name="Lapidus A."/>
            <person name="Bruce D."/>
            <person name="Goodwin L."/>
            <person name="Pitluck S."/>
            <person name="Peters L."/>
            <person name="Kyrpides N."/>
            <person name="Mavromatis K."/>
            <person name="Ivanova N."/>
            <person name="Mikhailova N."/>
            <person name="Chertkov O."/>
            <person name="Detter J.C."/>
            <person name="Tapia R."/>
            <person name="Han C."/>
            <person name="Land M."/>
            <person name="Hauser L."/>
            <person name="Markowitz V."/>
            <person name="Cheng J.-F."/>
            <person name="Hugenholtz P."/>
            <person name="Woyke T."/>
            <person name="Wu D."/>
            <person name="Spring S."/>
            <person name="Brambilla E."/>
            <person name="Klenk H.-P."/>
            <person name="Eisen J.A."/>
        </authorList>
    </citation>
    <scope>NUCLEOTIDE SEQUENCE [LARGE SCALE GENOMIC DNA]</scope>
    <source>
        <strain evidence="1 2">DSM 13497</strain>
    </source>
</reference>
<evidence type="ECO:0000313" key="1">
    <source>
        <dbReference type="EMBL" id="EHO43355.1"/>
    </source>
</evidence>
<dbReference type="EMBL" id="CM001402">
    <property type="protein sequence ID" value="EHO43355.1"/>
    <property type="molecule type" value="Genomic_DNA"/>
</dbReference>
<name>H1XPI4_CALAY</name>
<evidence type="ECO:0000313" key="2">
    <source>
        <dbReference type="Proteomes" id="UP000004671"/>
    </source>
</evidence>
<proteinExistence type="predicted"/>
<dbReference type="InParanoid" id="H1XPI4"/>
<organism evidence="1 2">
    <name type="scientific">Caldithrix abyssi DSM 13497</name>
    <dbReference type="NCBI Taxonomy" id="880073"/>
    <lineage>
        <taxon>Bacteria</taxon>
        <taxon>Pseudomonadati</taxon>
        <taxon>Calditrichota</taxon>
        <taxon>Calditrichia</taxon>
        <taxon>Calditrichales</taxon>
        <taxon>Calditrichaceae</taxon>
        <taxon>Caldithrix</taxon>
    </lineage>
</organism>
<accession>H1XPI4</accession>
<sequence length="141" mass="14798">MGADLSFRLSAARGGIHCILEGIPACAGMTWGVRGNDCPVSFRPSPARAGIHCIMEWIPACAGMTWGVRGNDCPVSFRPSVARAGIHCIMEGIPACAGMTWKGGRDSRLRGNDCGACAGINFGFKFLAPVSIKVLLETALC</sequence>
<dbReference type="Proteomes" id="UP000004671">
    <property type="component" value="Chromosome"/>
</dbReference>
<dbReference type="AlphaFoldDB" id="H1XPI4"/>
<dbReference type="PaxDb" id="880073-Calab_3758"/>
<dbReference type="HOGENOM" id="CLU_1821801_0_0_0"/>
<keyword evidence="2" id="KW-1185">Reference proteome</keyword>
<protein>
    <submittedName>
        <fullName evidence="1">Uncharacterized protein</fullName>
    </submittedName>
</protein>
<gene>
    <name evidence="1" type="ORF">Calab_3758</name>
</gene>